<comment type="similarity">
    <text evidence="2 7">Belongs to the TVP38/TMEM64 family.</text>
</comment>
<organism evidence="9">
    <name type="scientific">uncultured Solirubrobacteraceae bacterium</name>
    <dbReference type="NCBI Taxonomy" id="1162706"/>
    <lineage>
        <taxon>Bacteria</taxon>
        <taxon>Bacillati</taxon>
        <taxon>Actinomycetota</taxon>
        <taxon>Thermoleophilia</taxon>
        <taxon>Solirubrobacterales</taxon>
        <taxon>Solirubrobacteraceae</taxon>
        <taxon>environmental samples</taxon>
    </lineage>
</organism>
<dbReference type="InterPro" id="IPR032816">
    <property type="entry name" value="VTT_dom"/>
</dbReference>
<gene>
    <name evidence="9" type="ORF">AVDCRST_MAG53-684</name>
</gene>
<protein>
    <recommendedName>
        <fullName evidence="7">TVP38/TMEM64 family membrane protein</fullName>
    </recommendedName>
</protein>
<evidence type="ECO:0000256" key="1">
    <source>
        <dbReference type="ARBA" id="ARBA00004651"/>
    </source>
</evidence>
<name>A0A6J4S155_9ACTN</name>
<reference evidence="9" key="1">
    <citation type="submission" date="2020-02" db="EMBL/GenBank/DDBJ databases">
        <authorList>
            <person name="Meier V. D."/>
        </authorList>
    </citation>
    <scope>NUCLEOTIDE SEQUENCE</scope>
    <source>
        <strain evidence="9">AVDCRST_MAG53</strain>
    </source>
</reference>
<proteinExistence type="inferred from homology"/>
<feature type="transmembrane region" description="Helical" evidence="7">
    <location>
        <begin position="173"/>
        <end position="195"/>
    </location>
</feature>
<feature type="transmembrane region" description="Helical" evidence="7">
    <location>
        <begin position="91"/>
        <end position="116"/>
    </location>
</feature>
<keyword evidence="6 7" id="KW-0472">Membrane</keyword>
<evidence type="ECO:0000256" key="5">
    <source>
        <dbReference type="ARBA" id="ARBA00022989"/>
    </source>
</evidence>
<keyword evidence="3 7" id="KW-1003">Cell membrane</keyword>
<feature type="domain" description="VTT" evidence="8">
    <location>
        <begin position="80"/>
        <end position="196"/>
    </location>
</feature>
<dbReference type="InterPro" id="IPR015414">
    <property type="entry name" value="TMEM64"/>
</dbReference>
<dbReference type="AlphaFoldDB" id="A0A6J4S155"/>
<sequence>MRGSPSLSPSGVSRWSIGATLVTLVIAAVVIWLVAPLREVAGLALRGDASGLRGQLRDLDAWGVAVLLAVMIAHAVIWYPAEILTAAAGFVYGFALALPIVVGGWLLSALATYAMGRYAGRPLLHRIAGERRFRAAQRTIDRGGAPVLLAARLVPVIPFSLTGYVAGAAHVPLWRFSWTTVAGFLPMTLVVVFLGSRLEELSLTDPLLYLALAPIGLLALAARPVARRMRAPAEDEPVAS</sequence>
<dbReference type="PANTHER" id="PTHR12677">
    <property type="entry name" value="GOLGI APPARATUS MEMBRANE PROTEIN TVP38-RELATED"/>
    <property type="match status" value="1"/>
</dbReference>
<feature type="transmembrane region" description="Helical" evidence="7">
    <location>
        <begin position="207"/>
        <end position="226"/>
    </location>
</feature>
<keyword evidence="4 7" id="KW-0812">Transmembrane</keyword>
<evidence type="ECO:0000256" key="4">
    <source>
        <dbReference type="ARBA" id="ARBA00022692"/>
    </source>
</evidence>
<dbReference type="GO" id="GO:0005886">
    <property type="term" value="C:plasma membrane"/>
    <property type="evidence" value="ECO:0007669"/>
    <property type="project" value="UniProtKB-SubCell"/>
</dbReference>
<evidence type="ECO:0000256" key="2">
    <source>
        <dbReference type="ARBA" id="ARBA00008640"/>
    </source>
</evidence>
<evidence type="ECO:0000256" key="6">
    <source>
        <dbReference type="ARBA" id="ARBA00023136"/>
    </source>
</evidence>
<evidence type="ECO:0000256" key="3">
    <source>
        <dbReference type="ARBA" id="ARBA00022475"/>
    </source>
</evidence>
<dbReference type="PANTHER" id="PTHR12677:SF59">
    <property type="entry name" value="GOLGI APPARATUS MEMBRANE PROTEIN TVP38-RELATED"/>
    <property type="match status" value="1"/>
</dbReference>
<feature type="transmembrane region" description="Helical" evidence="7">
    <location>
        <begin position="147"/>
        <end position="167"/>
    </location>
</feature>
<evidence type="ECO:0000256" key="7">
    <source>
        <dbReference type="RuleBase" id="RU366058"/>
    </source>
</evidence>
<feature type="transmembrane region" description="Helical" evidence="7">
    <location>
        <begin position="15"/>
        <end position="38"/>
    </location>
</feature>
<dbReference type="EMBL" id="CADCVR010000024">
    <property type="protein sequence ID" value="CAA9480800.1"/>
    <property type="molecule type" value="Genomic_DNA"/>
</dbReference>
<evidence type="ECO:0000313" key="9">
    <source>
        <dbReference type="EMBL" id="CAA9480800.1"/>
    </source>
</evidence>
<feature type="transmembrane region" description="Helical" evidence="7">
    <location>
        <begin position="59"/>
        <end position="79"/>
    </location>
</feature>
<evidence type="ECO:0000259" key="8">
    <source>
        <dbReference type="Pfam" id="PF09335"/>
    </source>
</evidence>
<comment type="subcellular location">
    <subcellularLocation>
        <location evidence="1 7">Cell membrane</location>
        <topology evidence="1 7">Multi-pass membrane protein</topology>
    </subcellularLocation>
</comment>
<keyword evidence="5 7" id="KW-1133">Transmembrane helix</keyword>
<accession>A0A6J4S155</accession>
<dbReference type="Pfam" id="PF09335">
    <property type="entry name" value="VTT_dom"/>
    <property type="match status" value="1"/>
</dbReference>